<dbReference type="Gene3D" id="1.25.40.340">
    <property type="match status" value="1"/>
</dbReference>
<comment type="caution">
    <text evidence="4">The sequence shown here is derived from an EMBL/GenBank/DDBJ whole genome shotgun (WGS) entry which is preliminary data.</text>
</comment>
<dbReference type="EMBL" id="JAAQPH010000009">
    <property type="protein sequence ID" value="NIA69536.1"/>
    <property type="molecule type" value="Genomic_DNA"/>
</dbReference>
<evidence type="ECO:0000259" key="3">
    <source>
        <dbReference type="PROSITE" id="PS51480"/>
    </source>
</evidence>
<gene>
    <name evidence="4" type="primary">dhaL</name>
    <name evidence="4" type="ORF">HBA54_13120</name>
</gene>
<dbReference type="SUPFAM" id="SSF101473">
    <property type="entry name" value="DhaL-like"/>
    <property type="match status" value="1"/>
</dbReference>
<dbReference type="SMART" id="SM01120">
    <property type="entry name" value="Dak2"/>
    <property type="match status" value="1"/>
</dbReference>
<dbReference type="NCBIfam" id="TIGR02365">
    <property type="entry name" value="dha_L_ycgS"/>
    <property type="match status" value="1"/>
</dbReference>
<keyword evidence="5" id="KW-1185">Reference proteome</keyword>
<dbReference type="InterPro" id="IPR036117">
    <property type="entry name" value="DhaL_dom_sf"/>
</dbReference>
<accession>A0A967EY23</accession>
<dbReference type="PANTHER" id="PTHR28629:SF4">
    <property type="entry name" value="TRIOKINASE_FMN CYCLASE"/>
    <property type="match status" value="1"/>
</dbReference>
<dbReference type="PANTHER" id="PTHR28629">
    <property type="entry name" value="TRIOKINASE/FMN CYCLASE"/>
    <property type="match status" value="1"/>
</dbReference>
<dbReference type="GO" id="GO:0005829">
    <property type="term" value="C:cytosol"/>
    <property type="evidence" value="ECO:0007669"/>
    <property type="project" value="TreeGrafter"/>
</dbReference>
<sequence>MSLNSADLVALFVAVAEAIEDDKGRLSELDGVIGDGDHGVTMSIGFLAVRKALDGLDAAGEAPTAVFNTAAKSFLGAVGASAGPLYATAFMRAGAAVKDKASIDAAAMADVIAAMAKGVQDRGKAESGEKTMVDAWLPAATAAQAAAGSGSLATVLQAAAVAAAEGAESTRQMVATKGRSANLGERSLGHIDPGAASTALIVATMAKAVESPAE</sequence>
<evidence type="ECO:0000256" key="1">
    <source>
        <dbReference type="ARBA" id="ARBA00022679"/>
    </source>
</evidence>
<name>A0A967EY23_9PROT</name>
<proteinExistence type="predicted"/>
<dbReference type="GO" id="GO:0019563">
    <property type="term" value="P:glycerol catabolic process"/>
    <property type="evidence" value="ECO:0007669"/>
    <property type="project" value="TreeGrafter"/>
</dbReference>
<dbReference type="InterPro" id="IPR004007">
    <property type="entry name" value="DhaL_dom"/>
</dbReference>
<dbReference type="AlphaFoldDB" id="A0A967EY23"/>
<dbReference type="GO" id="GO:0004371">
    <property type="term" value="F:glycerone kinase activity"/>
    <property type="evidence" value="ECO:0007669"/>
    <property type="project" value="InterPro"/>
</dbReference>
<dbReference type="Pfam" id="PF02734">
    <property type="entry name" value="Dak2"/>
    <property type="match status" value="1"/>
</dbReference>
<evidence type="ECO:0000256" key="2">
    <source>
        <dbReference type="ARBA" id="ARBA00022777"/>
    </source>
</evidence>
<reference evidence="4" key="1">
    <citation type="submission" date="2020-03" db="EMBL/GenBank/DDBJ databases">
        <title>Genome of Pelagibius litoralis DSM 21314T.</title>
        <authorList>
            <person name="Wang G."/>
        </authorList>
    </citation>
    <scope>NUCLEOTIDE SEQUENCE</scope>
    <source>
        <strain evidence="4">DSM 21314</strain>
    </source>
</reference>
<keyword evidence="2 4" id="KW-0418">Kinase</keyword>
<keyword evidence="1" id="KW-0808">Transferase</keyword>
<protein>
    <submittedName>
        <fullName evidence="4">Dihydroxyacetone kinase subunit L</fullName>
    </submittedName>
</protein>
<dbReference type="PROSITE" id="PS51480">
    <property type="entry name" value="DHAL"/>
    <property type="match status" value="1"/>
</dbReference>
<dbReference type="InterPro" id="IPR012737">
    <property type="entry name" value="DhaK_L_YcgS"/>
</dbReference>
<evidence type="ECO:0000313" key="4">
    <source>
        <dbReference type="EMBL" id="NIA69536.1"/>
    </source>
</evidence>
<dbReference type="Proteomes" id="UP000761264">
    <property type="component" value="Unassembled WGS sequence"/>
</dbReference>
<evidence type="ECO:0000313" key="5">
    <source>
        <dbReference type="Proteomes" id="UP000761264"/>
    </source>
</evidence>
<dbReference type="FunFam" id="1.25.40.340:FF:000002">
    <property type="entry name" value="Dihydroxyacetone kinase, L subunit"/>
    <property type="match status" value="1"/>
</dbReference>
<dbReference type="InterPro" id="IPR050861">
    <property type="entry name" value="Dihydroxyacetone_Kinase"/>
</dbReference>
<feature type="domain" description="DhaL" evidence="3">
    <location>
        <begin position="6"/>
        <end position="207"/>
    </location>
</feature>
<organism evidence="4 5">
    <name type="scientific">Pelagibius litoralis</name>
    <dbReference type="NCBI Taxonomy" id="374515"/>
    <lineage>
        <taxon>Bacteria</taxon>
        <taxon>Pseudomonadati</taxon>
        <taxon>Pseudomonadota</taxon>
        <taxon>Alphaproteobacteria</taxon>
        <taxon>Rhodospirillales</taxon>
        <taxon>Rhodovibrionaceae</taxon>
        <taxon>Pelagibius</taxon>
    </lineage>
</organism>